<evidence type="ECO:0000313" key="5">
    <source>
        <dbReference type="Proteomes" id="UP000502706"/>
    </source>
</evidence>
<proteinExistence type="predicted"/>
<gene>
    <name evidence="4" type="ORF">GBA65_00360</name>
</gene>
<protein>
    <submittedName>
        <fullName evidence="4">DnaJ domain-containing protein</fullName>
    </submittedName>
</protein>
<evidence type="ECO:0000256" key="1">
    <source>
        <dbReference type="SAM" id="MobiDB-lite"/>
    </source>
</evidence>
<feature type="compositionally biased region" description="Polar residues" evidence="1">
    <location>
        <begin position="40"/>
        <end position="50"/>
    </location>
</feature>
<dbReference type="PRINTS" id="PR00625">
    <property type="entry name" value="JDOMAIN"/>
</dbReference>
<dbReference type="AlphaFoldDB" id="A0A6G8PRV5"/>
<reference evidence="4 5" key="1">
    <citation type="submission" date="2019-10" db="EMBL/GenBank/DDBJ databases">
        <title>Rubrobacter sp nov SCSIO 52915 isolated from a deep-sea sediment in the South China Sea.</title>
        <authorList>
            <person name="Chen R.W."/>
        </authorList>
    </citation>
    <scope>NUCLEOTIDE SEQUENCE [LARGE SCALE GENOMIC DNA]</scope>
    <source>
        <strain evidence="4 5">SCSIO 52915</strain>
    </source>
</reference>
<evidence type="ECO:0000256" key="2">
    <source>
        <dbReference type="SAM" id="Phobius"/>
    </source>
</evidence>
<dbReference type="SMART" id="SM00271">
    <property type="entry name" value="DnaJ"/>
    <property type="match status" value="1"/>
</dbReference>
<dbReference type="PROSITE" id="PS50076">
    <property type="entry name" value="DNAJ_2"/>
    <property type="match status" value="1"/>
</dbReference>
<feature type="region of interest" description="Disordered" evidence="1">
    <location>
        <begin position="28"/>
        <end position="60"/>
    </location>
</feature>
<dbReference type="InterPro" id="IPR001623">
    <property type="entry name" value="DnaJ_domain"/>
</dbReference>
<feature type="transmembrane region" description="Helical" evidence="2">
    <location>
        <begin position="200"/>
        <end position="219"/>
    </location>
</feature>
<feature type="transmembrane region" description="Helical" evidence="2">
    <location>
        <begin position="251"/>
        <end position="269"/>
    </location>
</feature>
<dbReference type="CDD" id="cd06257">
    <property type="entry name" value="DnaJ"/>
    <property type="match status" value="1"/>
</dbReference>
<keyword evidence="5" id="KW-1185">Reference proteome</keyword>
<evidence type="ECO:0000313" key="4">
    <source>
        <dbReference type="EMBL" id="QIN77218.1"/>
    </source>
</evidence>
<dbReference type="InterPro" id="IPR036869">
    <property type="entry name" value="J_dom_sf"/>
</dbReference>
<feature type="transmembrane region" description="Helical" evidence="2">
    <location>
        <begin position="226"/>
        <end position="245"/>
    </location>
</feature>
<dbReference type="Proteomes" id="UP000502706">
    <property type="component" value="Chromosome"/>
</dbReference>
<feature type="compositionally biased region" description="Basic and acidic residues" evidence="1">
    <location>
        <begin position="112"/>
        <end position="132"/>
    </location>
</feature>
<name>A0A6G8PRV5_9ACTN</name>
<dbReference type="PANTHER" id="PTHR44240">
    <property type="entry name" value="DNAJ DOMAIN (PROKARYOTIC HEAT SHOCK PROTEIN)-RELATED"/>
    <property type="match status" value="1"/>
</dbReference>
<dbReference type="SUPFAM" id="SSF46565">
    <property type="entry name" value="Chaperone J-domain"/>
    <property type="match status" value="1"/>
</dbReference>
<organism evidence="4 5">
    <name type="scientific">Rubrobacter marinus</name>
    <dbReference type="NCBI Taxonomy" id="2653852"/>
    <lineage>
        <taxon>Bacteria</taxon>
        <taxon>Bacillati</taxon>
        <taxon>Actinomycetota</taxon>
        <taxon>Rubrobacteria</taxon>
        <taxon>Rubrobacterales</taxon>
        <taxon>Rubrobacteraceae</taxon>
        <taxon>Rubrobacter</taxon>
    </lineage>
</organism>
<dbReference type="Gene3D" id="1.10.287.110">
    <property type="entry name" value="DnaJ domain"/>
    <property type="match status" value="1"/>
</dbReference>
<dbReference type="KEGG" id="rmar:GBA65_00360"/>
<dbReference type="Pfam" id="PF00226">
    <property type="entry name" value="DnaJ"/>
    <property type="match status" value="1"/>
</dbReference>
<dbReference type="PANTHER" id="PTHR44240:SF10">
    <property type="entry name" value="J DOMAIN-CONTAINING PROTEIN"/>
    <property type="match status" value="1"/>
</dbReference>
<keyword evidence="2" id="KW-0812">Transmembrane</keyword>
<feature type="domain" description="J" evidence="3">
    <location>
        <begin position="6"/>
        <end position="68"/>
    </location>
</feature>
<keyword evidence="2" id="KW-1133">Transmembrane helix</keyword>
<keyword evidence="2" id="KW-0472">Membrane</keyword>
<evidence type="ECO:0000259" key="3">
    <source>
        <dbReference type="PROSITE" id="PS50076"/>
    </source>
</evidence>
<sequence length="279" mass="30709">MAEQINYYRILGVPRSASQSEIKAAYRRLAKERHPDHSGGSETEFSQLQEANAVLSDPNRRRRHDEALDLAHAADQLAGLNLDFGSLDDEVSRKRREREERGTSEGGPSLGERLRNRFRKEEPEEPSARRSEPSSGRGRYRGAPAREASWYQPQDFDPEPITWRSGALSFFGALIAFLVVGQIGLWATGLNNPPAVLDPGVTALGPLMFVPYTLVGLLAAYLAYRAAGWAALALVFVAALVVGGSGGPDGLLQFVTLGIVLLLIVVYLGNRRDERSRRR</sequence>
<dbReference type="InterPro" id="IPR052276">
    <property type="entry name" value="Diphthamide-biosynth_chaperone"/>
</dbReference>
<dbReference type="RefSeq" id="WP_166394887.1">
    <property type="nucleotide sequence ID" value="NZ_CP045121.1"/>
</dbReference>
<dbReference type="EMBL" id="CP045121">
    <property type="protein sequence ID" value="QIN77218.1"/>
    <property type="molecule type" value="Genomic_DNA"/>
</dbReference>
<accession>A0A6G8PRV5</accession>
<feature type="transmembrane region" description="Helical" evidence="2">
    <location>
        <begin position="167"/>
        <end position="188"/>
    </location>
</feature>
<feature type="region of interest" description="Disordered" evidence="1">
    <location>
        <begin position="90"/>
        <end position="153"/>
    </location>
</feature>